<proteinExistence type="predicted"/>
<evidence type="ECO:0000256" key="1">
    <source>
        <dbReference type="SAM" id="MobiDB-lite"/>
    </source>
</evidence>
<feature type="domain" description="DNTTIP1 dimerisation" evidence="2">
    <location>
        <begin position="187"/>
        <end position="223"/>
    </location>
</feature>
<protein>
    <recommendedName>
        <fullName evidence="2">DNTTIP1 dimerisation domain-containing protein</fullName>
    </recommendedName>
</protein>
<name>A0A8S3S687_MYTED</name>
<dbReference type="PANTHER" id="PTHR23399:SF2">
    <property type="entry name" value="DEOXYNUCLEOTIDYLTRANSFERASE TERMINAL-INTERACTING PROTEIN 1"/>
    <property type="match status" value="1"/>
</dbReference>
<reference evidence="3" key="1">
    <citation type="submission" date="2021-03" db="EMBL/GenBank/DDBJ databases">
        <authorList>
            <person name="Bekaert M."/>
        </authorList>
    </citation>
    <scope>NUCLEOTIDE SEQUENCE</scope>
</reference>
<dbReference type="InterPro" id="IPR026064">
    <property type="entry name" value="TdIF1"/>
</dbReference>
<dbReference type="Pfam" id="PF18192">
    <property type="entry name" value="DNTTIP1_dimer"/>
    <property type="match status" value="1"/>
</dbReference>
<comment type="caution">
    <text evidence="3">The sequence shown here is derived from an EMBL/GenBank/DDBJ whole genome shotgun (WGS) entry which is preliminary data.</text>
</comment>
<feature type="compositionally biased region" description="Low complexity" evidence="1">
    <location>
        <begin position="110"/>
        <end position="124"/>
    </location>
</feature>
<evidence type="ECO:0000259" key="2">
    <source>
        <dbReference type="Pfam" id="PF18192"/>
    </source>
</evidence>
<dbReference type="Proteomes" id="UP000683360">
    <property type="component" value="Unassembled WGS sequence"/>
</dbReference>
<dbReference type="PANTHER" id="PTHR23399">
    <property type="entry name" value="DEOXYNUCLEOTIDYLTRANSFERASE TERMINAL-INTERACTING PROTEIN 1"/>
    <property type="match status" value="1"/>
</dbReference>
<dbReference type="GO" id="GO:0031491">
    <property type="term" value="F:nucleosome binding"/>
    <property type="evidence" value="ECO:0007669"/>
    <property type="project" value="TreeGrafter"/>
</dbReference>
<organism evidence="3 4">
    <name type="scientific">Mytilus edulis</name>
    <name type="common">Blue mussel</name>
    <dbReference type="NCBI Taxonomy" id="6550"/>
    <lineage>
        <taxon>Eukaryota</taxon>
        <taxon>Metazoa</taxon>
        <taxon>Spiralia</taxon>
        <taxon>Lophotrochozoa</taxon>
        <taxon>Mollusca</taxon>
        <taxon>Bivalvia</taxon>
        <taxon>Autobranchia</taxon>
        <taxon>Pteriomorphia</taxon>
        <taxon>Mytilida</taxon>
        <taxon>Mytiloidea</taxon>
        <taxon>Mytilidae</taxon>
        <taxon>Mytilinae</taxon>
        <taxon>Mytilus</taxon>
    </lineage>
</organism>
<dbReference type="AlphaFoldDB" id="A0A8S3S687"/>
<sequence>MLANQAKSRQPGTVTHGLMVDTHGDHQAKGRQPGTVTHGLMVDTHGDHQAKGRQPNPGSVFQPHGLMVDTHADHHQMSQFVKVSPSGPRLVSPPGLVPRQMVPSGGMTRQMSPSGGMQQQMSPPGGAPRQTGGQMYHSTTPSIVHPTSLPQTAQMTTALLQPQVMTSAGTTTRRIPSPKPQHRHKDFAQKFFKPGIENIKSNNGENSVTDEHVQAVCRQILEEWDSNRLDSNTQYIMGARANKKFRQTGRGSSISSRHTHQRTTFNRRRRLTTLETTVPTISTATMEHSANHSNLIGEILLLRIRNCAEPSFPWN</sequence>
<dbReference type="GO" id="GO:0003677">
    <property type="term" value="F:DNA binding"/>
    <property type="evidence" value="ECO:0007669"/>
    <property type="project" value="TreeGrafter"/>
</dbReference>
<evidence type="ECO:0000313" key="4">
    <source>
        <dbReference type="Proteomes" id="UP000683360"/>
    </source>
</evidence>
<evidence type="ECO:0000313" key="3">
    <source>
        <dbReference type="EMBL" id="CAG2216943.1"/>
    </source>
</evidence>
<dbReference type="EMBL" id="CAJPWZ010001497">
    <property type="protein sequence ID" value="CAG2216943.1"/>
    <property type="molecule type" value="Genomic_DNA"/>
</dbReference>
<gene>
    <name evidence="3" type="ORF">MEDL_30647</name>
</gene>
<dbReference type="GO" id="GO:0005634">
    <property type="term" value="C:nucleus"/>
    <property type="evidence" value="ECO:0007669"/>
    <property type="project" value="TreeGrafter"/>
</dbReference>
<feature type="region of interest" description="Disordered" evidence="1">
    <location>
        <begin position="106"/>
        <end position="135"/>
    </location>
</feature>
<keyword evidence="4" id="KW-1185">Reference proteome</keyword>
<dbReference type="InterPro" id="IPR041384">
    <property type="entry name" value="DNTTIP1_dimer"/>
</dbReference>
<accession>A0A8S3S687</accession>